<keyword evidence="1" id="KW-0378">Hydrolase</keyword>
<name>A0ABY8QE42_9RHOB</name>
<dbReference type="Proteomes" id="UP001241605">
    <property type="component" value="Chromosome"/>
</dbReference>
<evidence type="ECO:0000313" key="2">
    <source>
        <dbReference type="Proteomes" id="UP001241605"/>
    </source>
</evidence>
<dbReference type="InterPro" id="IPR029058">
    <property type="entry name" value="AB_hydrolase_fold"/>
</dbReference>
<keyword evidence="2" id="KW-1185">Reference proteome</keyword>
<dbReference type="Gene3D" id="3.40.50.1820">
    <property type="entry name" value="alpha/beta hydrolase"/>
    <property type="match status" value="1"/>
</dbReference>
<dbReference type="SUPFAM" id="SSF53474">
    <property type="entry name" value="alpha/beta-Hydrolases"/>
    <property type="match status" value="1"/>
</dbReference>
<reference evidence="1 2" key="1">
    <citation type="submission" date="2023-05" db="EMBL/GenBank/DDBJ databases">
        <title>YMD87, complete Genome.</title>
        <authorList>
            <person name="Zhang J."/>
            <person name="Xu X."/>
        </authorList>
    </citation>
    <scope>NUCLEOTIDE SEQUENCE [LARGE SCALE GENOMIC DNA]</scope>
    <source>
        <strain evidence="1 2">YMD87</strain>
    </source>
</reference>
<sequence>MPQLRITADRIGLRLHGATAPLVPALRRALAADAGPVTVMVHGYKYLPGDPQHCPYTGILSHKPQGQGARVVSWPRHLGLRGQRGEGLGISFGWDARGSVWRAWRRAEGAGDQLAGLIAQLRKLAPGRAIHIVAHSMGARVALRAIHQGQPGAVRCAILLAAAEFEQTAARAIDAAGPDTQVLNVTSRENDVFDFLLERLVPAPQRGARMLGNGRLDRRNLVTLQLDDPASLDALRRAGFPIAQPMRRVCHWSPYLRPGVFPLYRSLLRGQVDLVRLRALLPGQASPRWSRLAPALPQIGKLPGFRPARRGFGQI</sequence>
<accession>A0ABY8QE42</accession>
<dbReference type="EMBL" id="CP124616">
    <property type="protein sequence ID" value="WGW02311.1"/>
    <property type="molecule type" value="Genomic_DNA"/>
</dbReference>
<proteinExistence type="predicted"/>
<dbReference type="GO" id="GO:0016787">
    <property type="term" value="F:hydrolase activity"/>
    <property type="evidence" value="ECO:0007669"/>
    <property type="project" value="UniProtKB-KW"/>
</dbReference>
<dbReference type="Pfam" id="PF05990">
    <property type="entry name" value="DUF900"/>
    <property type="match status" value="1"/>
</dbReference>
<protein>
    <submittedName>
        <fullName evidence="1">Alpha/beta hydrolase</fullName>
    </submittedName>
</protein>
<dbReference type="RefSeq" id="WP_282298945.1">
    <property type="nucleotide sequence ID" value="NZ_CP124616.1"/>
</dbReference>
<organism evidence="1 2">
    <name type="scientific">Tropicibacter oceani</name>
    <dbReference type="NCBI Taxonomy" id="3058420"/>
    <lineage>
        <taxon>Bacteria</taxon>
        <taxon>Pseudomonadati</taxon>
        <taxon>Pseudomonadota</taxon>
        <taxon>Alphaproteobacteria</taxon>
        <taxon>Rhodobacterales</taxon>
        <taxon>Roseobacteraceae</taxon>
        <taxon>Tropicibacter</taxon>
    </lineage>
</organism>
<gene>
    <name evidence="1" type="ORF">QF118_10125</name>
</gene>
<evidence type="ECO:0000313" key="1">
    <source>
        <dbReference type="EMBL" id="WGW02311.1"/>
    </source>
</evidence>
<dbReference type="InterPro" id="IPR010297">
    <property type="entry name" value="DUF900_hydrolase"/>
</dbReference>